<sequence length="242" mass="28086">MSDPQTTRTMAAMKFHEVVESLRYICEVLKEYVATEERKRAEARMRAEEAARRRAEEAAAREAELKASQERVLTRPAAKSTMRRRSRRGEGPRASKPIETRPAIPTVPADVFSTMSTEWGSGEHPLLRALPPALRALVAQLGQLHAAIRNLFSVTDASRRWFARVSADRRWGPAIHGLMSGLLILAERISRRMYHRDRFLAWQRRWIDNRKRVERMFEGDWREKVRYILWTNGQRQARLVAA</sequence>
<evidence type="ECO:0000313" key="2">
    <source>
        <dbReference type="EMBL" id="WAS90531.1"/>
    </source>
</evidence>
<dbReference type="RefSeq" id="WP_269032858.1">
    <property type="nucleotide sequence ID" value="NZ_CP114040.1"/>
</dbReference>
<evidence type="ECO:0000256" key="1">
    <source>
        <dbReference type="SAM" id="MobiDB-lite"/>
    </source>
</evidence>
<dbReference type="Proteomes" id="UP001164459">
    <property type="component" value="Chromosome"/>
</dbReference>
<reference evidence="2" key="1">
    <citation type="submission" date="2022-11" db="EMBL/GenBank/DDBJ databases">
        <title>Minimal conservation of predation-associated metabolite biosynthetic gene clusters underscores biosynthetic potential of Myxococcota including descriptions for ten novel species: Archangium lansinium sp. nov., Myxococcus landrumus sp. nov., Nannocystis bai.</title>
        <authorList>
            <person name="Ahearne A."/>
            <person name="Stevens C."/>
            <person name="Dowd S."/>
        </authorList>
    </citation>
    <scope>NUCLEOTIDE SEQUENCE</scope>
    <source>
        <strain evidence="2">Fl3</strain>
    </source>
</reference>
<feature type="region of interest" description="Disordered" evidence="1">
    <location>
        <begin position="48"/>
        <end position="103"/>
    </location>
</feature>
<dbReference type="EMBL" id="CP114040">
    <property type="protein sequence ID" value="WAS90531.1"/>
    <property type="molecule type" value="Genomic_DNA"/>
</dbReference>
<accession>A0ABY7GU99</accession>
<gene>
    <name evidence="2" type="ORF">O0S08_30455</name>
</gene>
<proteinExistence type="predicted"/>
<protein>
    <submittedName>
        <fullName evidence="2">Uncharacterized protein</fullName>
    </submittedName>
</protein>
<feature type="compositionally biased region" description="Basic and acidic residues" evidence="1">
    <location>
        <begin position="48"/>
        <end position="73"/>
    </location>
</feature>
<organism evidence="2 3">
    <name type="scientific">Nannocystis punicea</name>
    <dbReference type="NCBI Taxonomy" id="2995304"/>
    <lineage>
        <taxon>Bacteria</taxon>
        <taxon>Pseudomonadati</taxon>
        <taxon>Myxococcota</taxon>
        <taxon>Polyangia</taxon>
        <taxon>Nannocystales</taxon>
        <taxon>Nannocystaceae</taxon>
        <taxon>Nannocystis</taxon>
    </lineage>
</organism>
<keyword evidence="3" id="KW-1185">Reference proteome</keyword>
<evidence type="ECO:0000313" key="3">
    <source>
        <dbReference type="Proteomes" id="UP001164459"/>
    </source>
</evidence>
<feature type="compositionally biased region" description="Basic and acidic residues" evidence="1">
    <location>
        <begin position="88"/>
        <end position="99"/>
    </location>
</feature>
<name>A0ABY7GU99_9BACT</name>